<keyword evidence="2" id="KW-0813">Transport</keyword>
<keyword evidence="5" id="KW-0547">Nucleotide-binding</keyword>
<feature type="transmembrane region" description="Helical" evidence="9">
    <location>
        <begin position="249"/>
        <end position="267"/>
    </location>
</feature>
<keyword evidence="6 12" id="KW-0067">ATP-binding</keyword>
<feature type="domain" description="ABC transporter" evidence="10">
    <location>
        <begin position="339"/>
        <end position="573"/>
    </location>
</feature>
<dbReference type="PROSITE" id="PS50893">
    <property type="entry name" value="ABC_TRANSPORTER_2"/>
    <property type="match status" value="1"/>
</dbReference>
<organism evidence="12 13">
    <name type="scientific">Histidinibacterium lentulum</name>
    <dbReference type="NCBI Taxonomy" id="2480588"/>
    <lineage>
        <taxon>Bacteria</taxon>
        <taxon>Pseudomonadati</taxon>
        <taxon>Pseudomonadota</taxon>
        <taxon>Alphaproteobacteria</taxon>
        <taxon>Rhodobacterales</taxon>
        <taxon>Paracoccaceae</taxon>
        <taxon>Histidinibacterium</taxon>
    </lineage>
</organism>
<feature type="transmembrane region" description="Helical" evidence="9">
    <location>
        <begin position="133"/>
        <end position="155"/>
    </location>
</feature>
<dbReference type="InterPro" id="IPR017871">
    <property type="entry name" value="ABC_transporter-like_CS"/>
</dbReference>
<feature type="transmembrane region" description="Helical" evidence="9">
    <location>
        <begin position="55"/>
        <end position="80"/>
    </location>
</feature>
<evidence type="ECO:0000256" key="1">
    <source>
        <dbReference type="ARBA" id="ARBA00004651"/>
    </source>
</evidence>
<evidence type="ECO:0000256" key="5">
    <source>
        <dbReference type="ARBA" id="ARBA00022741"/>
    </source>
</evidence>
<evidence type="ECO:0000313" key="12">
    <source>
        <dbReference type="EMBL" id="ROU02453.1"/>
    </source>
</evidence>
<dbReference type="GO" id="GO:0005886">
    <property type="term" value="C:plasma membrane"/>
    <property type="evidence" value="ECO:0007669"/>
    <property type="project" value="UniProtKB-SubCell"/>
</dbReference>
<dbReference type="GO" id="GO:0015421">
    <property type="term" value="F:ABC-type oligopeptide transporter activity"/>
    <property type="evidence" value="ECO:0007669"/>
    <property type="project" value="TreeGrafter"/>
</dbReference>
<dbReference type="PANTHER" id="PTHR43394:SF1">
    <property type="entry name" value="ATP-BINDING CASSETTE SUB-FAMILY B MEMBER 10, MITOCHONDRIAL"/>
    <property type="match status" value="1"/>
</dbReference>
<dbReference type="InterPro" id="IPR003593">
    <property type="entry name" value="AAA+_ATPase"/>
</dbReference>
<dbReference type="FunFam" id="3.40.50.300:FF:000221">
    <property type="entry name" value="Multidrug ABC transporter ATP-binding protein"/>
    <property type="match status" value="1"/>
</dbReference>
<dbReference type="InterPro" id="IPR036640">
    <property type="entry name" value="ABC1_TM_sf"/>
</dbReference>
<evidence type="ECO:0000256" key="8">
    <source>
        <dbReference type="ARBA" id="ARBA00023136"/>
    </source>
</evidence>
<evidence type="ECO:0000256" key="3">
    <source>
        <dbReference type="ARBA" id="ARBA00022475"/>
    </source>
</evidence>
<dbReference type="EMBL" id="RDRB01000004">
    <property type="protein sequence ID" value="ROU02453.1"/>
    <property type="molecule type" value="Genomic_DNA"/>
</dbReference>
<keyword evidence="3" id="KW-1003">Cell membrane</keyword>
<feature type="transmembrane region" description="Helical" evidence="9">
    <location>
        <begin position="161"/>
        <end position="179"/>
    </location>
</feature>
<sequence>MTRNRPLFGLASLGGLRRYRGLIALVVACVLVQTAAALAGPLVVRQIVGLVEPGAASAIGGLSLLLIAVYAVRSAAAFAVNHYSHIVAFRTCHDLRRAAYAHVQRLPPAWFADRPSGEVVSRVVKDTDEIEPLLADAVYGFVAAAVVAVGVLFVLFWLDPVLATVALLPLPAAVAFIVWQGRRVQPAFEAEATQFAEVQAEVQDNVGGMVEIQGFARERGVLAALARRSRALARRQIANRTLIARFDPAVDGATGISIALVIWAGGLRMASGAVGVEDLIAVLLYIAAVYQPLYVLVGAAESAQEGLTALRRIDALLAIRPEIADRPGAIDPRPVRGAIAFEGVGFAYGDRTPVLHDVSFAVAPGETVALVGATGAGKSTIAALLSRFHDVTGGRITLDGHDLRDLALGPLRESVARVSQDVFLFNATVREVIAMGRPDATDAEIEAAARAAEAHDFIAALPQGYATRVGKRGVRLSGGQKQRLSIARAILKDAPVLILDEATSAIDAATEARLQATLDRLMAGRTALVIAHRLSTVRRADRILVLDAGRIVEAGDHATLMARSGAYAALARTQLGAAA</sequence>
<name>A0A3N2R4Y3_9RHOB</name>
<dbReference type="InterPro" id="IPR003439">
    <property type="entry name" value="ABC_transporter-like_ATP-bd"/>
</dbReference>
<dbReference type="SUPFAM" id="SSF52540">
    <property type="entry name" value="P-loop containing nucleoside triphosphate hydrolases"/>
    <property type="match status" value="1"/>
</dbReference>
<evidence type="ECO:0000256" key="9">
    <source>
        <dbReference type="SAM" id="Phobius"/>
    </source>
</evidence>
<dbReference type="OrthoDB" id="9808328at2"/>
<evidence type="ECO:0000256" key="7">
    <source>
        <dbReference type="ARBA" id="ARBA00022989"/>
    </source>
</evidence>
<evidence type="ECO:0000313" key="13">
    <source>
        <dbReference type="Proteomes" id="UP000268016"/>
    </source>
</evidence>
<feature type="domain" description="ABC transmembrane type-1" evidence="11">
    <location>
        <begin position="24"/>
        <end position="305"/>
    </location>
</feature>
<comment type="subcellular location">
    <subcellularLocation>
        <location evidence="1">Cell membrane</location>
        <topology evidence="1">Multi-pass membrane protein</topology>
    </subcellularLocation>
</comment>
<evidence type="ECO:0000256" key="4">
    <source>
        <dbReference type="ARBA" id="ARBA00022692"/>
    </source>
</evidence>
<keyword evidence="7 9" id="KW-1133">Transmembrane helix</keyword>
<dbReference type="Proteomes" id="UP000268016">
    <property type="component" value="Unassembled WGS sequence"/>
</dbReference>
<accession>A0A3N2R4Y3</accession>
<dbReference type="Pfam" id="PF00664">
    <property type="entry name" value="ABC_membrane"/>
    <property type="match status" value="1"/>
</dbReference>
<keyword evidence="8 9" id="KW-0472">Membrane</keyword>
<keyword evidence="4 9" id="KW-0812">Transmembrane</keyword>
<dbReference type="Gene3D" id="3.40.50.300">
    <property type="entry name" value="P-loop containing nucleotide triphosphate hydrolases"/>
    <property type="match status" value="1"/>
</dbReference>
<dbReference type="GO" id="GO:0005524">
    <property type="term" value="F:ATP binding"/>
    <property type="evidence" value="ECO:0007669"/>
    <property type="project" value="UniProtKB-KW"/>
</dbReference>
<proteinExistence type="predicted"/>
<dbReference type="Pfam" id="PF00005">
    <property type="entry name" value="ABC_tran"/>
    <property type="match status" value="1"/>
</dbReference>
<evidence type="ECO:0000259" key="10">
    <source>
        <dbReference type="PROSITE" id="PS50893"/>
    </source>
</evidence>
<dbReference type="InterPro" id="IPR039421">
    <property type="entry name" value="Type_1_exporter"/>
</dbReference>
<dbReference type="SMART" id="SM00382">
    <property type="entry name" value="AAA"/>
    <property type="match status" value="1"/>
</dbReference>
<evidence type="ECO:0000256" key="6">
    <source>
        <dbReference type="ARBA" id="ARBA00022840"/>
    </source>
</evidence>
<dbReference type="GO" id="GO:0016887">
    <property type="term" value="F:ATP hydrolysis activity"/>
    <property type="evidence" value="ECO:0007669"/>
    <property type="project" value="InterPro"/>
</dbReference>
<feature type="transmembrane region" description="Helical" evidence="9">
    <location>
        <begin position="279"/>
        <end position="297"/>
    </location>
</feature>
<dbReference type="RefSeq" id="WP_123641973.1">
    <property type="nucleotide sequence ID" value="NZ_ML119084.1"/>
</dbReference>
<dbReference type="InterPro" id="IPR011527">
    <property type="entry name" value="ABC1_TM_dom"/>
</dbReference>
<keyword evidence="13" id="KW-1185">Reference proteome</keyword>
<protein>
    <submittedName>
        <fullName evidence="12">ABC transporter ATP-binding protein</fullName>
    </submittedName>
</protein>
<gene>
    <name evidence="12" type="ORF">EAT49_08925</name>
</gene>
<dbReference type="InterPro" id="IPR027417">
    <property type="entry name" value="P-loop_NTPase"/>
</dbReference>
<comment type="caution">
    <text evidence="12">The sequence shown here is derived from an EMBL/GenBank/DDBJ whole genome shotgun (WGS) entry which is preliminary data.</text>
</comment>
<dbReference type="PANTHER" id="PTHR43394">
    <property type="entry name" value="ATP-DEPENDENT PERMEASE MDL1, MITOCHONDRIAL"/>
    <property type="match status" value="1"/>
</dbReference>
<dbReference type="SUPFAM" id="SSF90123">
    <property type="entry name" value="ABC transporter transmembrane region"/>
    <property type="match status" value="1"/>
</dbReference>
<reference evidence="12 13" key="1">
    <citation type="submission" date="2018-10" db="EMBL/GenBank/DDBJ databases">
        <title>Histidinibacterium lentulum gen. nov., sp. nov., a marine bacterium from the culture broth of Picochlorum sp. 122.</title>
        <authorList>
            <person name="Wang G."/>
        </authorList>
    </citation>
    <scope>NUCLEOTIDE SEQUENCE [LARGE SCALE GENOMIC DNA]</scope>
    <source>
        <strain evidence="12 13">B17</strain>
    </source>
</reference>
<dbReference type="AlphaFoldDB" id="A0A3N2R4Y3"/>
<evidence type="ECO:0000259" key="11">
    <source>
        <dbReference type="PROSITE" id="PS50929"/>
    </source>
</evidence>
<dbReference type="PROSITE" id="PS00211">
    <property type="entry name" value="ABC_TRANSPORTER_1"/>
    <property type="match status" value="1"/>
</dbReference>
<dbReference type="PROSITE" id="PS50929">
    <property type="entry name" value="ABC_TM1F"/>
    <property type="match status" value="1"/>
</dbReference>
<dbReference type="Gene3D" id="1.20.1560.10">
    <property type="entry name" value="ABC transporter type 1, transmembrane domain"/>
    <property type="match status" value="1"/>
</dbReference>
<evidence type="ECO:0000256" key="2">
    <source>
        <dbReference type="ARBA" id="ARBA00022448"/>
    </source>
</evidence>